<reference evidence="12" key="2">
    <citation type="submission" date="2024-01" db="EMBL/GenBank/DDBJ databases">
        <title>Comparative genomics of Cryptococcus and Kwoniella reveals pathogenesis evolution and contrasting modes of karyotype evolution via chromosome fusion or intercentromeric recombination.</title>
        <authorList>
            <person name="Coelho M.A."/>
            <person name="David-Palma M."/>
            <person name="Shea T."/>
            <person name="Bowers K."/>
            <person name="McGinley-Smith S."/>
            <person name="Mohammad A.W."/>
            <person name="Gnirke A."/>
            <person name="Yurkov A.M."/>
            <person name="Nowrousian M."/>
            <person name="Sun S."/>
            <person name="Cuomo C.A."/>
            <person name="Heitman J."/>
        </authorList>
    </citation>
    <scope>NUCLEOTIDE SEQUENCE</scope>
    <source>
        <strain evidence="12">CBS 12478</strain>
    </source>
</reference>
<dbReference type="InterPro" id="IPR041848">
    <property type="entry name" value="Ste18_fungal"/>
</dbReference>
<evidence type="ECO:0000256" key="8">
    <source>
        <dbReference type="ARBA" id="ARBA00023224"/>
    </source>
</evidence>
<dbReference type="EMBL" id="CP144060">
    <property type="protein sequence ID" value="WWD21342.1"/>
    <property type="molecule type" value="Genomic_DNA"/>
</dbReference>
<keyword evidence="8" id="KW-0807">Transducer</keyword>
<sequence>MSSSSPNHNHSHNHNHTLAQQPVAAQLIRPHKQSMAELKLRRLTEHNQRLREDLARPRARVSEASLGLIKYCTGTKDPMLPSVWGSSGKTEDPFAPPEKGCCLGKLSSSLSVYKDILLKPVFMITFSDVSEKRTNIGSEHVVSTFLSCLAHPKYVRSDRLSRTL</sequence>
<comment type="subunit">
    <text evidence="3">G proteins are composed of 3 units, alpha, beta and gamma.</text>
</comment>
<accession>A0AAJ8MZR3</accession>
<dbReference type="PANTHER" id="PTHR28189:SF1">
    <property type="entry name" value="GUANINE NUCLEOTIDE-BINDING PROTEIN SUBUNIT GAMMA"/>
    <property type="match status" value="1"/>
</dbReference>
<dbReference type="SMART" id="SM01224">
    <property type="entry name" value="G_gamma"/>
    <property type="match status" value="1"/>
</dbReference>
<dbReference type="GeneID" id="43591030"/>
<keyword evidence="7" id="KW-0564">Palmitate</keyword>
<dbReference type="AlphaFoldDB" id="A0AAJ8MZR3"/>
<dbReference type="FunFam" id="4.10.260.10:FF:000003">
    <property type="entry name" value="G-protein complex gamma subunit Ste18/GpgA"/>
    <property type="match status" value="1"/>
</dbReference>
<evidence type="ECO:0000256" key="3">
    <source>
        <dbReference type="ARBA" id="ARBA00011581"/>
    </source>
</evidence>
<keyword evidence="13" id="KW-1185">Reference proteome</keyword>
<dbReference type="InterPro" id="IPR036284">
    <property type="entry name" value="GGL_sf"/>
</dbReference>
<evidence type="ECO:0000256" key="7">
    <source>
        <dbReference type="ARBA" id="ARBA00023139"/>
    </source>
</evidence>
<keyword evidence="5" id="KW-0488">Methylation</keyword>
<keyword evidence="9" id="KW-0449">Lipoprotein</keyword>
<dbReference type="InterPro" id="IPR015898">
    <property type="entry name" value="G-protein_gamma-like_dom"/>
</dbReference>
<dbReference type="GO" id="GO:0031681">
    <property type="term" value="F:G-protein beta-subunit binding"/>
    <property type="evidence" value="ECO:0007669"/>
    <property type="project" value="InterPro"/>
</dbReference>
<dbReference type="KEGG" id="ksn:43591030"/>
<dbReference type="GO" id="GO:0005834">
    <property type="term" value="C:heterotrimeric G-protein complex"/>
    <property type="evidence" value="ECO:0007669"/>
    <property type="project" value="TreeGrafter"/>
</dbReference>
<dbReference type="SUPFAM" id="SSF48670">
    <property type="entry name" value="Transducin (heterotrimeric G protein), gamma chain"/>
    <property type="match status" value="1"/>
</dbReference>
<evidence type="ECO:0000313" key="13">
    <source>
        <dbReference type="Proteomes" id="UP000322225"/>
    </source>
</evidence>
<comment type="similarity">
    <text evidence="2">Belongs to the G protein gamma family.</text>
</comment>
<keyword evidence="10" id="KW-0636">Prenylation</keyword>
<dbReference type="PANTHER" id="PTHR28189">
    <property type="entry name" value="GUANINE NUCLEOTIDE-BINDING PROTEIN SUBUNIT GAMMA"/>
    <property type="match status" value="1"/>
</dbReference>
<evidence type="ECO:0000256" key="5">
    <source>
        <dbReference type="ARBA" id="ARBA00022481"/>
    </source>
</evidence>
<evidence type="ECO:0000313" key="12">
    <source>
        <dbReference type="EMBL" id="WWD21342.1"/>
    </source>
</evidence>
<protein>
    <recommendedName>
        <fullName evidence="4">Guanine nucleotide-binding protein subunit gamma</fullName>
    </recommendedName>
</protein>
<gene>
    <name evidence="12" type="ORF">CI109_105826</name>
</gene>
<feature type="domain" description="G protein gamma" evidence="11">
    <location>
        <begin position="31"/>
        <end position="104"/>
    </location>
</feature>
<evidence type="ECO:0000256" key="2">
    <source>
        <dbReference type="ARBA" id="ARBA00007431"/>
    </source>
</evidence>
<evidence type="ECO:0000259" key="11">
    <source>
        <dbReference type="PROSITE" id="PS50058"/>
    </source>
</evidence>
<dbReference type="PROSITE" id="PS50058">
    <property type="entry name" value="G_PROTEIN_GAMMA"/>
    <property type="match status" value="1"/>
</dbReference>
<evidence type="ECO:0000256" key="4">
    <source>
        <dbReference type="ARBA" id="ARBA00016111"/>
    </source>
</evidence>
<evidence type="ECO:0000256" key="9">
    <source>
        <dbReference type="ARBA" id="ARBA00023288"/>
    </source>
</evidence>
<keyword evidence="6" id="KW-0472">Membrane</keyword>
<evidence type="ECO:0000256" key="1">
    <source>
        <dbReference type="ARBA" id="ARBA00004170"/>
    </source>
</evidence>
<dbReference type="GO" id="GO:0007186">
    <property type="term" value="P:G protein-coupled receptor signaling pathway"/>
    <property type="evidence" value="ECO:0007669"/>
    <property type="project" value="InterPro"/>
</dbReference>
<evidence type="ECO:0000256" key="6">
    <source>
        <dbReference type="ARBA" id="ARBA00023136"/>
    </source>
</evidence>
<proteinExistence type="inferred from homology"/>
<dbReference type="RefSeq" id="XP_065823801.1">
    <property type="nucleotide sequence ID" value="XM_065967729.1"/>
</dbReference>
<organism evidence="12 13">
    <name type="scientific">Kwoniella shandongensis</name>
    <dbReference type="NCBI Taxonomy" id="1734106"/>
    <lineage>
        <taxon>Eukaryota</taxon>
        <taxon>Fungi</taxon>
        <taxon>Dikarya</taxon>
        <taxon>Basidiomycota</taxon>
        <taxon>Agaricomycotina</taxon>
        <taxon>Tremellomycetes</taxon>
        <taxon>Tremellales</taxon>
        <taxon>Cryptococcaceae</taxon>
        <taxon>Kwoniella</taxon>
    </lineage>
</organism>
<dbReference type="GO" id="GO:0000750">
    <property type="term" value="P:pheromone-dependent signal transduction involved in conjugation with cellular fusion"/>
    <property type="evidence" value="ECO:0007669"/>
    <property type="project" value="InterPro"/>
</dbReference>
<dbReference type="Pfam" id="PF00631">
    <property type="entry name" value="G-gamma"/>
    <property type="match status" value="1"/>
</dbReference>
<name>A0AAJ8MZR3_9TREE</name>
<comment type="subcellular location">
    <subcellularLocation>
        <location evidence="1">Membrane</location>
        <topology evidence="1">Peripheral membrane protein</topology>
    </subcellularLocation>
</comment>
<dbReference type="Gene3D" id="4.10.260.10">
    <property type="entry name" value="Transducin (heterotrimeric G protein), gamma chain"/>
    <property type="match status" value="1"/>
</dbReference>
<evidence type="ECO:0000256" key="10">
    <source>
        <dbReference type="ARBA" id="ARBA00023289"/>
    </source>
</evidence>
<reference evidence="12" key="1">
    <citation type="submission" date="2017-08" db="EMBL/GenBank/DDBJ databases">
        <authorList>
            <person name="Cuomo C."/>
            <person name="Billmyre B."/>
            <person name="Heitman J."/>
        </authorList>
    </citation>
    <scope>NUCLEOTIDE SEQUENCE</scope>
    <source>
        <strain evidence="12">CBS 12478</strain>
    </source>
</reference>
<dbReference type="Proteomes" id="UP000322225">
    <property type="component" value="Chromosome 10"/>
</dbReference>